<dbReference type="InterPro" id="IPR036875">
    <property type="entry name" value="Znf_CCHC_sf"/>
</dbReference>
<dbReference type="SUPFAM" id="SSF57756">
    <property type="entry name" value="Retrovirus zinc finger-like domains"/>
    <property type="match status" value="1"/>
</dbReference>
<dbReference type="Pfam" id="PF19259">
    <property type="entry name" value="Ty3_capsid"/>
    <property type="match status" value="1"/>
</dbReference>
<protein>
    <recommendedName>
        <fullName evidence="2">Ty3 transposon capsid-like protein domain-containing protein</fullName>
    </recommendedName>
</protein>
<organism evidence="3 4">
    <name type="scientific">Torulaspora globosa</name>
    <dbReference type="NCBI Taxonomy" id="48254"/>
    <lineage>
        <taxon>Eukaryota</taxon>
        <taxon>Fungi</taxon>
        <taxon>Dikarya</taxon>
        <taxon>Ascomycota</taxon>
        <taxon>Saccharomycotina</taxon>
        <taxon>Saccharomycetes</taxon>
        <taxon>Saccharomycetales</taxon>
        <taxon>Saccharomycetaceae</taxon>
        <taxon>Torulaspora</taxon>
    </lineage>
</organism>
<feature type="compositionally biased region" description="Polar residues" evidence="1">
    <location>
        <begin position="181"/>
        <end position="193"/>
    </location>
</feature>
<proteinExistence type="predicted"/>
<keyword evidence="4" id="KW-1185">Reference proteome</keyword>
<dbReference type="OrthoDB" id="5600552at2759"/>
<name>A0A7H9HXB0_9SACH</name>
<dbReference type="Proteomes" id="UP000510647">
    <property type="component" value="Chromosome 7"/>
</dbReference>
<sequence length="245" mass="28487">MFYFEGSMDDSHKLEKFIKFIMVSLGGFDWSGSPNVEASRVLYMSRHLRGSAARWAYDYMSENDCKTVSFDDFINRFRTKFYREPDAQGILNVILNLSEAELGIQPLNEKFREYWYRLPEGYMSERAAVDFYARCLEPFTYSRVCLGKPTTLPEIMEEAYQTIPVHDRFFPDQGDSETDSDSSVSGAIGSQNTRSKRFRNQRASQFGKRLQGPSKDVKKPFCSYCKRKGHSLNKCRTRKASYNRN</sequence>
<dbReference type="InterPro" id="IPR045358">
    <property type="entry name" value="Ty3_capsid"/>
</dbReference>
<evidence type="ECO:0000313" key="3">
    <source>
        <dbReference type="EMBL" id="QLQ82010.1"/>
    </source>
</evidence>
<feature type="domain" description="Ty3 transposon capsid-like protein" evidence="2">
    <location>
        <begin position="3"/>
        <end position="178"/>
    </location>
</feature>
<evidence type="ECO:0000256" key="1">
    <source>
        <dbReference type="SAM" id="MobiDB-lite"/>
    </source>
</evidence>
<accession>A0A7H9HXB0</accession>
<dbReference type="GO" id="GO:0003676">
    <property type="term" value="F:nucleic acid binding"/>
    <property type="evidence" value="ECO:0007669"/>
    <property type="project" value="InterPro"/>
</dbReference>
<dbReference type="GO" id="GO:0008270">
    <property type="term" value="F:zinc ion binding"/>
    <property type="evidence" value="ECO:0007669"/>
    <property type="project" value="InterPro"/>
</dbReference>
<evidence type="ECO:0000259" key="2">
    <source>
        <dbReference type="Pfam" id="PF19259"/>
    </source>
</evidence>
<feature type="region of interest" description="Disordered" evidence="1">
    <location>
        <begin position="170"/>
        <end position="219"/>
    </location>
</feature>
<dbReference type="AlphaFoldDB" id="A0A7H9HXB0"/>
<dbReference type="EMBL" id="CP059273">
    <property type="protein sequence ID" value="QLQ82010.1"/>
    <property type="molecule type" value="Genomic_DNA"/>
</dbReference>
<gene>
    <name evidence="3" type="ORF">HG537_0G02640</name>
</gene>
<evidence type="ECO:0000313" key="4">
    <source>
        <dbReference type="Proteomes" id="UP000510647"/>
    </source>
</evidence>
<reference evidence="3 4" key="1">
    <citation type="submission" date="2020-06" db="EMBL/GenBank/DDBJ databases">
        <title>The yeast mating-type switching endonuclease HO is a domesticated member of an unorthodox homing genetic element family.</title>
        <authorList>
            <person name="Coughlan A.Y."/>
            <person name="Lombardi L."/>
            <person name="Braun-Galleani S."/>
            <person name="Martos A.R."/>
            <person name="Galeote V."/>
            <person name="Bigey F."/>
            <person name="Dequin S."/>
            <person name="Byrne K.P."/>
            <person name="Wolfe K.H."/>
        </authorList>
    </citation>
    <scope>NUCLEOTIDE SEQUENCE [LARGE SCALE GENOMIC DNA]</scope>
    <source>
        <strain evidence="3 4">CBS2947</strain>
    </source>
</reference>